<accession>A0A415TVS7</accession>
<proteinExistence type="predicted"/>
<dbReference type="CDD" id="cd01949">
    <property type="entry name" value="GGDEF"/>
    <property type="match status" value="1"/>
</dbReference>
<dbReference type="SUPFAM" id="SSF55073">
    <property type="entry name" value="Nucleotide cyclase"/>
    <property type="match status" value="1"/>
</dbReference>
<dbReference type="InterPro" id="IPR029787">
    <property type="entry name" value="Nucleotide_cyclase"/>
</dbReference>
<dbReference type="Pfam" id="PF00990">
    <property type="entry name" value="GGDEF"/>
    <property type="match status" value="1"/>
</dbReference>
<gene>
    <name evidence="2" type="ORF">DWZ31_08555</name>
</gene>
<dbReference type="InterPro" id="IPR000160">
    <property type="entry name" value="GGDEF_dom"/>
</dbReference>
<dbReference type="PANTHER" id="PTHR45138:SF9">
    <property type="entry name" value="DIGUANYLATE CYCLASE DGCM-RELATED"/>
    <property type="match status" value="1"/>
</dbReference>
<dbReference type="PROSITE" id="PS50887">
    <property type="entry name" value="GGDEF"/>
    <property type="match status" value="1"/>
</dbReference>
<dbReference type="EMBL" id="QRQN01000008">
    <property type="protein sequence ID" value="RHN08987.1"/>
    <property type="molecule type" value="Genomic_DNA"/>
</dbReference>
<dbReference type="InterPro" id="IPR050469">
    <property type="entry name" value="Diguanylate_Cyclase"/>
</dbReference>
<dbReference type="NCBIfam" id="TIGR00254">
    <property type="entry name" value="GGDEF"/>
    <property type="match status" value="1"/>
</dbReference>
<evidence type="ECO:0000259" key="1">
    <source>
        <dbReference type="PROSITE" id="PS50887"/>
    </source>
</evidence>
<dbReference type="Proteomes" id="UP000283586">
    <property type="component" value="Unassembled WGS sequence"/>
</dbReference>
<dbReference type="GO" id="GO:0005886">
    <property type="term" value="C:plasma membrane"/>
    <property type="evidence" value="ECO:0007669"/>
    <property type="project" value="TreeGrafter"/>
</dbReference>
<protein>
    <submittedName>
        <fullName evidence="2">GGDEF domain-containing protein</fullName>
    </submittedName>
</protein>
<reference evidence="2 3" key="1">
    <citation type="submission" date="2018-08" db="EMBL/GenBank/DDBJ databases">
        <title>A genome reference for cultivated species of the human gut microbiota.</title>
        <authorList>
            <person name="Zou Y."/>
            <person name="Xue W."/>
            <person name="Luo G."/>
        </authorList>
    </citation>
    <scope>NUCLEOTIDE SEQUENCE [LARGE SCALE GENOMIC DNA]</scope>
    <source>
        <strain evidence="2 3">AF31-21AC</strain>
    </source>
</reference>
<dbReference type="Gene3D" id="3.30.70.270">
    <property type="match status" value="1"/>
</dbReference>
<name>A0A415TVS7_9FIRM</name>
<evidence type="ECO:0000313" key="3">
    <source>
        <dbReference type="Proteomes" id="UP000283586"/>
    </source>
</evidence>
<dbReference type="GO" id="GO:1902201">
    <property type="term" value="P:negative regulation of bacterial-type flagellum-dependent cell motility"/>
    <property type="evidence" value="ECO:0007669"/>
    <property type="project" value="TreeGrafter"/>
</dbReference>
<comment type="caution">
    <text evidence="2">The sequence shown here is derived from an EMBL/GenBank/DDBJ whole genome shotgun (WGS) entry which is preliminary data.</text>
</comment>
<feature type="domain" description="GGDEF" evidence="1">
    <location>
        <begin position="33"/>
        <end position="158"/>
    </location>
</feature>
<dbReference type="AlphaFoldDB" id="A0A415TVS7"/>
<dbReference type="InterPro" id="IPR043128">
    <property type="entry name" value="Rev_trsase/Diguanyl_cyclase"/>
</dbReference>
<evidence type="ECO:0000313" key="2">
    <source>
        <dbReference type="EMBL" id="RHN08987.1"/>
    </source>
</evidence>
<dbReference type="SMART" id="SM00267">
    <property type="entry name" value="GGDEF"/>
    <property type="match status" value="1"/>
</dbReference>
<dbReference type="GO" id="GO:0043709">
    <property type="term" value="P:cell adhesion involved in single-species biofilm formation"/>
    <property type="evidence" value="ECO:0007669"/>
    <property type="project" value="TreeGrafter"/>
</dbReference>
<sequence>MKMEEKAATDEMTGLYNKNKLLATIEKRTYDYQQVAIVYWDINRLKYVNDTYGHFAGDQMIVKVAQSIRIALGDAGMAFRYGGDEMLALIPGGTGETAEKMIKTWKQTLAAVQVDCEIPISAAVGYAIGGHEKLKNVIAEADRNMYACKHAGRNSTEK</sequence>
<dbReference type="PANTHER" id="PTHR45138">
    <property type="entry name" value="REGULATORY COMPONENTS OF SENSORY TRANSDUCTION SYSTEM"/>
    <property type="match status" value="1"/>
</dbReference>
<dbReference type="GO" id="GO:0052621">
    <property type="term" value="F:diguanylate cyclase activity"/>
    <property type="evidence" value="ECO:0007669"/>
    <property type="project" value="TreeGrafter"/>
</dbReference>
<organism evidence="2 3">
    <name type="scientific">Roseburia intestinalis</name>
    <dbReference type="NCBI Taxonomy" id="166486"/>
    <lineage>
        <taxon>Bacteria</taxon>
        <taxon>Bacillati</taxon>
        <taxon>Bacillota</taxon>
        <taxon>Clostridia</taxon>
        <taxon>Lachnospirales</taxon>
        <taxon>Lachnospiraceae</taxon>
        <taxon>Roseburia</taxon>
    </lineage>
</organism>